<evidence type="ECO:0000256" key="2">
    <source>
        <dbReference type="ARBA" id="ARBA00012438"/>
    </source>
</evidence>
<evidence type="ECO:0000256" key="8">
    <source>
        <dbReference type="ARBA" id="ARBA00023012"/>
    </source>
</evidence>
<dbReference type="PANTHER" id="PTHR24421:SF10">
    <property type="entry name" value="NITRATE_NITRITE SENSOR PROTEIN NARQ"/>
    <property type="match status" value="1"/>
</dbReference>
<dbReference type="Pfam" id="PF07730">
    <property type="entry name" value="HisKA_3"/>
    <property type="match status" value="1"/>
</dbReference>
<evidence type="ECO:0000256" key="3">
    <source>
        <dbReference type="ARBA" id="ARBA00022553"/>
    </source>
</evidence>
<evidence type="ECO:0000256" key="10">
    <source>
        <dbReference type="SAM" id="Phobius"/>
    </source>
</evidence>
<sequence length="411" mass="43186">MTSSDRSAADVAERSDHLAIGRVVRLLSEVRLAVLVVCIVSGVVKGGVGLLGAGIAVLAMLFSVMPARSWEQRGELFSRSGILLACDLVVTVVLLVLLPGELMMVYAAATVALFAVIVGTRLALFMALPVAMVLLGAQGTADGLSWLVVVTGAVGVLAMAWAGNALGSALRAQEAAARRAASGEMRRAATLERVRIARELHDTVAGDLAGATMLGRTLVDRLVRDGADPRTVTLARRLAESCATAHTHTRVALGELRRAEMSPVEELTATVGDWSERTGVRTSVRVAPAVEDIPPPVASDLRAIVLELLENVRRHAAARRVDVAVTLDGDTVRLVVVDDGRGIPDPEHVPVGESGHYGLRGIDERAQERGGSVRRSTPPGGGLRTEVVLRTDLDVEEVVPDGAVGAQVEVP</sequence>
<dbReference type="SUPFAM" id="SSF55874">
    <property type="entry name" value="ATPase domain of HSP90 chaperone/DNA topoisomerase II/histidine kinase"/>
    <property type="match status" value="1"/>
</dbReference>
<dbReference type="InterPro" id="IPR050482">
    <property type="entry name" value="Sensor_HK_TwoCompSys"/>
</dbReference>
<feature type="region of interest" description="Disordered" evidence="9">
    <location>
        <begin position="364"/>
        <end position="384"/>
    </location>
</feature>
<feature type="transmembrane region" description="Helical" evidence="10">
    <location>
        <begin position="104"/>
        <end position="137"/>
    </location>
</feature>
<feature type="domain" description="Signal transduction histidine kinase subgroup 3 dimerisation and phosphoacceptor" evidence="12">
    <location>
        <begin position="192"/>
        <end position="259"/>
    </location>
</feature>
<accession>A0ABR8QD92</accession>
<comment type="caution">
    <text evidence="13">The sequence shown here is derived from an EMBL/GenBank/DDBJ whole genome shotgun (WGS) entry which is preliminary data.</text>
</comment>
<evidence type="ECO:0000256" key="7">
    <source>
        <dbReference type="ARBA" id="ARBA00022840"/>
    </source>
</evidence>
<evidence type="ECO:0000259" key="11">
    <source>
        <dbReference type="Pfam" id="PF02518"/>
    </source>
</evidence>
<dbReference type="RefSeq" id="WP_191782501.1">
    <property type="nucleotide sequence ID" value="NZ_JACSQV010000006.1"/>
</dbReference>
<keyword evidence="4" id="KW-0808">Transferase</keyword>
<dbReference type="CDD" id="cd16917">
    <property type="entry name" value="HATPase_UhpB-NarQ-NarX-like"/>
    <property type="match status" value="1"/>
</dbReference>
<evidence type="ECO:0000259" key="12">
    <source>
        <dbReference type="Pfam" id="PF07730"/>
    </source>
</evidence>
<evidence type="ECO:0000256" key="1">
    <source>
        <dbReference type="ARBA" id="ARBA00000085"/>
    </source>
</evidence>
<gene>
    <name evidence="13" type="ORF">H9657_08905</name>
</gene>
<keyword evidence="5" id="KW-0547">Nucleotide-binding</keyword>
<dbReference type="Pfam" id="PF02518">
    <property type="entry name" value="HATPase_c"/>
    <property type="match status" value="1"/>
</dbReference>
<dbReference type="Gene3D" id="1.20.5.1930">
    <property type="match status" value="1"/>
</dbReference>
<name>A0ABR8QD92_9CELL</name>
<feature type="transmembrane region" description="Helical" evidence="10">
    <location>
        <begin position="32"/>
        <end position="64"/>
    </location>
</feature>
<protein>
    <recommendedName>
        <fullName evidence="2">histidine kinase</fullName>
        <ecNumber evidence="2">2.7.13.3</ecNumber>
    </recommendedName>
</protein>
<comment type="catalytic activity">
    <reaction evidence="1">
        <text>ATP + protein L-histidine = ADP + protein N-phospho-L-histidine.</text>
        <dbReference type="EC" id="2.7.13.3"/>
    </reaction>
</comment>
<feature type="transmembrane region" description="Helical" evidence="10">
    <location>
        <begin position="76"/>
        <end position="98"/>
    </location>
</feature>
<evidence type="ECO:0000313" key="13">
    <source>
        <dbReference type="EMBL" id="MBD7918394.1"/>
    </source>
</evidence>
<keyword evidence="10" id="KW-0472">Membrane</keyword>
<dbReference type="PANTHER" id="PTHR24421">
    <property type="entry name" value="NITRATE/NITRITE SENSOR PROTEIN NARX-RELATED"/>
    <property type="match status" value="1"/>
</dbReference>
<keyword evidence="14" id="KW-1185">Reference proteome</keyword>
<evidence type="ECO:0000256" key="4">
    <source>
        <dbReference type="ARBA" id="ARBA00022679"/>
    </source>
</evidence>
<keyword evidence="7" id="KW-0067">ATP-binding</keyword>
<keyword evidence="3" id="KW-0597">Phosphoprotein</keyword>
<evidence type="ECO:0000256" key="5">
    <source>
        <dbReference type="ARBA" id="ARBA00022741"/>
    </source>
</evidence>
<dbReference type="EMBL" id="JACSQV010000006">
    <property type="protein sequence ID" value="MBD7918394.1"/>
    <property type="molecule type" value="Genomic_DNA"/>
</dbReference>
<evidence type="ECO:0000313" key="14">
    <source>
        <dbReference type="Proteomes" id="UP000604241"/>
    </source>
</evidence>
<dbReference type="EC" id="2.7.13.3" evidence="2"/>
<feature type="transmembrane region" description="Helical" evidence="10">
    <location>
        <begin position="144"/>
        <end position="163"/>
    </location>
</feature>
<keyword evidence="10" id="KW-1133">Transmembrane helix</keyword>
<keyword evidence="6" id="KW-0418">Kinase</keyword>
<dbReference type="InterPro" id="IPR036890">
    <property type="entry name" value="HATPase_C_sf"/>
</dbReference>
<dbReference type="Proteomes" id="UP000604241">
    <property type="component" value="Unassembled WGS sequence"/>
</dbReference>
<dbReference type="InterPro" id="IPR011712">
    <property type="entry name" value="Sig_transdc_His_kin_sub3_dim/P"/>
</dbReference>
<dbReference type="InterPro" id="IPR003594">
    <property type="entry name" value="HATPase_dom"/>
</dbReference>
<reference evidence="13 14" key="1">
    <citation type="submission" date="2020-08" db="EMBL/GenBank/DDBJ databases">
        <title>A Genomic Blueprint of the Chicken Gut Microbiome.</title>
        <authorList>
            <person name="Gilroy R."/>
            <person name="Ravi A."/>
            <person name="Getino M."/>
            <person name="Pursley I."/>
            <person name="Horton D.L."/>
            <person name="Alikhan N.-F."/>
            <person name="Baker D."/>
            <person name="Gharbi K."/>
            <person name="Hall N."/>
            <person name="Watson M."/>
            <person name="Adriaenssens E.M."/>
            <person name="Foster-Nyarko E."/>
            <person name="Jarju S."/>
            <person name="Secka A."/>
            <person name="Antonio M."/>
            <person name="Oren A."/>
            <person name="Chaudhuri R."/>
            <person name="La Ragione R.M."/>
            <person name="Hildebrand F."/>
            <person name="Pallen M.J."/>
        </authorList>
    </citation>
    <scope>NUCLEOTIDE SEQUENCE [LARGE SCALE GENOMIC DNA]</scope>
    <source>
        <strain evidence="13 14">Sa3CUA2</strain>
    </source>
</reference>
<proteinExistence type="predicted"/>
<keyword evidence="10" id="KW-0812">Transmembrane</keyword>
<evidence type="ECO:0000256" key="6">
    <source>
        <dbReference type="ARBA" id="ARBA00022777"/>
    </source>
</evidence>
<dbReference type="Gene3D" id="3.30.565.10">
    <property type="entry name" value="Histidine kinase-like ATPase, C-terminal domain"/>
    <property type="match status" value="1"/>
</dbReference>
<feature type="domain" description="Histidine kinase/HSP90-like ATPase" evidence="11">
    <location>
        <begin position="299"/>
        <end position="390"/>
    </location>
</feature>
<organism evidence="13 14">
    <name type="scientific">Cellulomonas avistercoris</name>
    <dbReference type="NCBI Taxonomy" id="2762242"/>
    <lineage>
        <taxon>Bacteria</taxon>
        <taxon>Bacillati</taxon>
        <taxon>Actinomycetota</taxon>
        <taxon>Actinomycetes</taxon>
        <taxon>Micrococcales</taxon>
        <taxon>Cellulomonadaceae</taxon>
        <taxon>Cellulomonas</taxon>
    </lineage>
</organism>
<evidence type="ECO:0000256" key="9">
    <source>
        <dbReference type="SAM" id="MobiDB-lite"/>
    </source>
</evidence>
<keyword evidence="8" id="KW-0902">Two-component regulatory system</keyword>